<dbReference type="SUPFAM" id="SSF53623">
    <property type="entry name" value="MurD-like peptide ligases, catalytic domain"/>
    <property type="match status" value="1"/>
</dbReference>
<dbReference type="SUPFAM" id="SSF63418">
    <property type="entry name" value="MurE/MurF N-terminal domain"/>
    <property type="match status" value="1"/>
</dbReference>
<keyword evidence="6" id="KW-0133">Cell shape</keyword>
<evidence type="ECO:0000256" key="2">
    <source>
        <dbReference type="ARBA" id="ARBA00022598"/>
    </source>
</evidence>
<dbReference type="SUPFAM" id="SSF53244">
    <property type="entry name" value="MurD-like peptide ligases, peptide-binding domain"/>
    <property type="match status" value="1"/>
</dbReference>
<keyword evidence="3" id="KW-0132">Cell division</keyword>
<dbReference type="InterPro" id="IPR035911">
    <property type="entry name" value="MurE/MurF_N"/>
</dbReference>
<evidence type="ECO:0000256" key="4">
    <source>
        <dbReference type="ARBA" id="ARBA00022741"/>
    </source>
</evidence>
<reference evidence="12 13" key="1">
    <citation type="journal article" date="2010" name="DNA Res.">
        <title>Bacterial lifestyle in a deep-sea hydrothermal vent chimney revealed by the genome sequence of the thermophilic bacterium Deferribacter desulfuricans SSM1.</title>
        <authorList>
            <person name="Takaki Y."/>
            <person name="Shimamura S."/>
            <person name="Nakagawa S."/>
            <person name="Fukuhara Y."/>
            <person name="Horikawa H."/>
            <person name="Ankai A."/>
            <person name="Harada T."/>
            <person name="Hosoyama A."/>
            <person name="Oguchi A."/>
            <person name="Fukui S."/>
            <person name="Fujita N."/>
            <person name="Takami H."/>
            <person name="Takai K."/>
        </authorList>
    </citation>
    <scope>NUCLEOTIDE SEQUENCE [LARGE SCALE GENOMIC DNA]</scope>
    <source>
        <strain evidence="13">DSM 14783 / JCM 11476 / NBRC 101012 / SSM1</strain>
    </source>
</reference>
<dbReference type="GO" id="GO:0009252">
    <property type="term" value="P:peptidoglycan biosynthetic process"/>
    <property type="evidence" value="ECO:0007669"/>
    <property type="project" value="UniProtKB-UniPathway"/>
</dbReference>
<dbReference type="NCBIfam" id="TIGR01143">
    <property type="entry name" value="murF"/>
    <property type="match status" value="1"/>
</dbReference>
<dbReference type="InterPro" id="IPR000713">
    <property type="entry name" value="Mur_ligase_N"/>
</dbReference>
<dbReference type="UniPathway" id="UPA00219"/>
<dbReference type="OrthoDB" id="9801978at2"/>
<protein>
    <submittedName>
        <fullName evidence="12">UDP-N-acetylmuramoylalanyl-D-glutamyl-2,6-diaminopimelate--D-alanyl-D-alanine ligase</fullName>
        <ecNumber evidence="12">6.3.2.10</ecNumber>
    </submittedName>
</protein>
<keyword evidence="4" id="KW-0547">Nucleotide-binding</keyword>
<dbReference type="InterPro" id="IPR005863">
    <property type="entry name" value="UDP-N-AcMur_synth"/>
</dbReference>
<dbReference type="GO" id="GO:0005524">
    <property type="term" value="F:ATP binding"/>
    <property type="evidence" value="ECO:0007669"/>
    <property type="project" value="UniProtKB-KW"/>
</dbReference>
<dbReference type="Proteomes" id="UP000001520">
    <property type="component" value="Chromosome"/>
</dbReference>
<dbReference type="EC" id="6.3.2.10" evidence="12"/>
<dbReference type="Pfam" id="PF01225">
    <property type="entry name" value="Mur_ligase"/>
    <property type="match status" value="1"/>
</dbReference>
<dbReference type="KEGG" id="ddf:DEFDS_0592"/>
<dbReference type="InterPro" id="IPR036565">
    <property type="entry name" value="Mur-like_cat_sf"/>
</dbReference>
<accession>D3PBV1</accession>
<dbReference type="STRING" id="639282.DEFDS_0592"/>
<dbReference type="InterPro" id="IPR051046">
    <property type="entry name" value="MurCDEF_CellWall_CoF430Synth"/>
</dbReference>
<dbReference type="EMBL" id="AP011529">
    <property type="protein sequence ID" value="BAI80074.1"/>
    <property type="molecule type" value="Genomic_DNA"/>
</dbReference>
<feature type="domain" description="Mur ligase central" evidence="11">
    <location>
        <begin position="108"/>
        <end position="293"/>
    </location>
</feature>
<keyword evidence="1" id="KW-0963">Cytoplasm</keyword>
<dbReference type="PANTHER" id="PTHR43024:SF1">
    <property type="entry name" value="UDP-N-ACETYLMURAMOYL-TRIPEPTIDE--D-ALANYL-D-ALANINE LIGASE"/>
    <property type="match status" value="1"/>
</dbReference>
<keyword evidence="7" id="KW-0573">Peptidoglycan synthesis</keyword>
<dbReference type="InterPro" id="IPR036615">
    <property type="entry name" value="Mur_ligase_C_dom_sf"/>
</dbReference>
<evidence type="ECO:0000256" key="9">
    <source>
        <dbReference type="ARBA" id="ARBA00023316"/>
    </source>
</evidence>
<evidence type="ECO:0000256" key="8">
    <source>
        <dbReference type="ARBA" id="ARBA00023306"/>
    </source>
</evidence>
<evidence type="ECO:0000256" key="1">
    <source>
        <dbReference type="ARBA" id="ARBA00022490"/>
    </source>
</evidence>
<evidence type="ECO:0000256" key="6">
    <source>
        <dbReference type="ARBA" id="ARBA00022960"/>
    </source>
</evidence>
<keyword evidence="9" id="KW-0961">Cell wall biogenesis/degradation</keyword>
<keyword evidence="8" id="KW-0131">Cell cycle</keyword>
<dbReference type="GO" id="GO:0071555">
    <property type="term" value="P:cell wall organization"/>
    <property type="evidence" value="ECO:0007669"/>
    <property type="project" value="UniProtKB-KW"/>
</dbReference>
<dbReference type="InterPro" id="IPR013221">
    <property type="entry name" value="Mur_ligase_cen"/>
</dbReference>
<evidence type="ECO:0000259" key="11">
    <source>
        <dbReference type="Pfam" id="PF08245"/>
    </source>
</evidence>
<evidence type="ECO:0000259" key="10">
    <source>
        <dbReference type="Pfam" id="PF01225"/>
    </source>
</evidence>
<organism evidence="12 13">
    <name type="scientific">Deferribacter desulfuricans (strain DSM 14783 / JCM 11476 / NBRC 101012 / SSM1)</name>
    <dbReference type="NCBI Taxonomy" id="639282"/>
    <lineage>
        <taxon>Bacteria</taxon>
        <taxon>Pseudomonadati</taxon>
        <taxon>Deferribacterota</taxon>
        <taxon>Deferribacteres</taxon>
        <taxon>Deferribacterales</taxon>
        <taxon>Deferribacteraceae</taxon>
        <taxon>Deferribacter</taxon>
    </lineage>
</organism>
<keyword evidence="13" id="KW-1185">Reference proteome</keyword>
<evidence type="ECO:0000313" key="12">
    <source>
        <dbReference type="EMBL" id="BAI80074.1"/>
    </source>
</evidence>
<evidence type="ECO:0000256" key="3">
    <source>
        <dbReference type="ARBA" id="ARBA00022618"/>
    </source>
</evidence>
<dbReference type="AlphaFoldDB" id="D3PBV1"/>
<dbReference type="HOGENOM" id="CLU_031507_1_2_0"/>
<dbReference type="GO" id="GO:0051301">
    <property type="term" value="P:cell division"/>
    <property type="evidence" value="ECO:0007669"/>
    <property type="project" value="UniProtKB-KW"/>
</dbReference>
<evidence type="ECO:0000256" key="5">
    <source>
        <dbReference type="ARBA" id="ARBA00022840"/>
    </source>
</evidence>
<evidence type="ECO:0000313" key="13">
    <source>
        <dbReference type="Proteomes" id="UP000001520"/>
    </source>
</evidence>
<dbReference type="Gene3D" id="3.40.1390.10">
    <property type="entry name" value="MurE/MurF, N-terminal domain"/>
    <property type="match status" value="1"/>
</dbReference>
<keyword evidence="5" id="KW-0067">ATP-binding</keyword>
<gene>
    <name evidence="12" type="primary">murF</name>
    <name evidence="12" type="ordered locus">DEFDS_0592</name>
</gene>
<dbReference type="Gene3D" id="3.40.1190.10">
    <property type="entry name" value="Mur-like, catalytic domain"/>
    <property type="match status" value="1"/>
</dbReference>
<dbReference type="RefSeq" id="WP_013007322.1">
    <property type="nucleotide sequence ID" value="NC_013939.1"/>
</dbReference>
<dbReference type="GO" id="GO:0047480">
    <property type="term" value="F:UDP-N-acetylmuramoyl-tripeptide-D-alanyl-D-alanine ligase activity"/>
    <property type="evidence" value="ECO:0007669"/>
    <property type="project" value="UniProtKB-EC"/>
</dbReference>
<dbReference type="eggNOG" id="COG0770">
    <property type="taxonomic scope" value="Bacteria"/>
</dbReference>
<sequence>MKTLNIKEAFKNLIDYISPTIVEYNNVVINSKEVKKGDIFLALKGTNVDGNSFFKEAYERGAILTVFDNPYFYNKASINKVLVEDSFNAIKSFGIWKLKNNFAKRVAITGSVGKTTTKKLLYEIFSKQYQSYMSYKNYNNELGIAISCANIPDEVDYAFFEIGTNSKGEIKKYTDYIRPEVAVITKIASSHIGRFGDLNEIAAEKFSIAETDSVKELWLNENDTVYLKDEIVKNKKIFTVGFSEKADFRIIDIKSLDGGYEFYVKFNRDKFKFQINHFYYHFILNASMAAGVALREGIEYDYIYQAIKEFLPEEKRGVVYNYENIAIIDDTYNASIDSITAALKSLDKYKCFNKDKIAIIGEIAEIEGFEDEIYEKLIEFAKKLSGVTVIFCGDYFDKYEDFENIKFFNNKQKLYKYLNNINSGCFLVKASRSKKFEEIVDYLITKGRGKYAV</sequence>
<evidence type="ECO:0000256" key="7">
    <source>
        <dbReference type="ARBA" id="ARBA00022984"/>
    </source>
</evidence>
<proteinExistence type="predicted"/>
<dbReference type="Pfam" id="PF08245">
    <property type="entry name" value="Mur_ligase_M"/>
    <property type="match status" value="1"/>
</dbReference>
<dbReference type="Gene3D" id="3.90.190.20">
    <property type="entry name" value="Mur ligase, C-terminal domain"/>
    <property type="match status" value="1"/>
</dbReference>
<keyword evidence="2 12" id="KW-0436">Ligase</keyword>
<dbReference type="GO" id="GO:0008360">
    <property type="term" value="P:regulation of cell shape"/>
    <property type="evidence" value="ECO:0007669"/>
    <property type="project" value="UniProtKB-KW"/>
</dbReference>
<name>D3PBV1_DEFDS</name>
<feature type="domain" description="Mur ligase N-terminal catalytic" evidence="10">
    <location>
        <begin position="24"/>
        <end position="71"/>
    </location>
</feature>
<dbReference type="PANTHER" id="PTHR43024">
    <property type="entry name" value="UDP-N-ACETYLMURAMOYL-TRIPEPTIDE--D-ALANYL-D-ALANINE LIGASE"/>
    <property type="match status" value="1"/>
</dbReference>